<dbReference type="Ensembl" id="ENSACLT00000059221.1">
    <property type="protein sequence ID" value="ENSACLP00000063029.1"/>
    <property type="gene ID" value="ENSACLG00000000261.2"/>
</dbReference>
<dbReference type="GO" id="GO:0015030">
    <property type="term" value="C:Cajal body"/>
    <property type="evidence" value="ECO:0007669"/>
    <property type="project" value="UniProtKB-SubCell"/>
</dbReference>
<organism evidence="24 25">
    <name type="scientific">Astatotilapia calliptera</name>
    <name type="common">Eastern happy</name>
    <name type="synonym">Chromis callipterus</name>
    <dbReference type="NCBI Taxonomy" id="8154"/>
    <lineage>
        <taxon>Eukaryota</taxon>
        <taxon>Metazoa</taxon>
        <taxon>Chordata</taxon>
        <taxon>Craniata</taxon>
        <taxon>Vertebrata</taxon>
        <taxon>Euteleostomi</taxon>
        <taxon>Actinopterygii</taxon>
        <taxon>Neopterygii</taxon>
        <taxon>Teleostei</taxon>
        <taxon>Neoteleostei</taxon>
        <taxon>Acanthomorphata</taxon>
        <taxon>Ovalentaria</taxon>
        <taxon>Cichlomorphae</taxon>
        <taxon>Cichliformes</taxon>
        <taxon>Cichlidae</taxon>
        <taxon>African cichlids</taxon>
        <taxon>Pseudocrenilabrinae</taxon>
        <taxon>Haplochromini</taxon>
        <taxon>Astatotilapia</taxon>
    </lineage>
</organism>
<evidence type="ECO:0000256" key="23">
    <source>
        <dbReference type="SAM" id="MobiDB-lite"/>
    </source>
</evidence>
<reference evidence="24" key="4">
    <citation type="submission" date="2025-09" db="UniProtKB">
        <authorList>
            <consortium name="Ensembl"/>
        </authorList>
    </citation>
    <scope>IDENTIFICATION</scope>
</reference>
<accession>A0AAX7U180</accession>
<keyword evidence="25" id="KW-1185">Reference proteome</keyword>
<keyword evidence="7" id="KW-0489">Methyltransferase</keyword>
<evidence type="ECO:0000256" key="14">
    <source>
        <dbReference type="ARBA" id="ARBA00047418"/>
    </source>
</evidence>
<evidence type="ECO:0000313" key="25">
    <source>
        <dbReference type="Proteomes" id="UP000265100"/>
    </source>
</evidence>
<comment type="catalytic activity">
    <reaction evidence="14">
        <text>a 5'-end (N(2),N(7)-dimethyl 5'-triphosphoguanosine)-ribonucleoside in snoRNA + S-adenosyl-L-methionine = a 5'-end (N(2),N(2),N(7)-trimethyl 5'-triphosphoguanosine)-ribonucleoside in snoRNA + S-adenosyl-L-homocysteine + H(+)</text>
        <dbReference type="Rhea" id="RHEA:78507"/>
        <dbReference type="Rhea" id="RHEA-COMP:19088"/>
        <dbReference type="Rhea" id="RHEA-COMP:19090"/>
        <dbReference type="ChEBI" id="CHEBI:15378"/>
        <dbReference type="ChEBI" id="CHEBI:57856"/>
        <dbReference type="ChEBI" id="CHEBI:59789"/>
        <dbReference type="ChEBI" id="CHEBI:167623"/>
        <dbReference type="ChEBI" id="CHEBI:172880"/>
    </reaction>
    <physiologicalReaction direction="left-to-right" evidence="14">
        <dbReference type="Rhea" id="RHEA:78508"/>
    </physiologicalReaction>
</comment>
<feature type="region of interest" description="Disordered" evidence="23">
    <location>
        <begin position="294"/>
        <end position="341"/>
    </location>
</feature>
<feature type="compositionally biased region" description="Acidic residues" evidence="23">
    <location>
        <begin position="321"/>
        <end position="330"/>
    </location>
</feature>
<evidence type="ECO:0000313" key="24">
    <source>
        <dbReference type="Ensembl" id="ENSACLP00000063029.1"/>
    </source>
</evidence>
<reference evidence="25" key="2">
    <citation type="submission" date="2023-03" db="EMBL/GenBank/DDBJ databases">
        <authorList>
            <consortium name="Wellcome Sanger Institute Data Sharing"/>
        </authorList>
    </citation>
    <scope>NUCLEOTIDE SEQUENCE [LARGE SCALE GENOMIC DNA]</scope>
</reference>
<evidence type="ECO:0000256" key="5">
    <source>
        <dbReference type="ARBA" id="ARBA00022490"/>
    </source>
</evidence>
<evidence type="ECO:0000256" key="4">
    <source>
        <dbReference type="ARBA" id="ARBA00018517"/>
    </source>
</evidence>
<keyword evidence="10" id="KW-0805">Transcription regulation</keyword>
<evidence type="ECO:0000256" key="13">
    <source>
        <dbReference type="ARBA" id="ARBA00025783"/>
    </source>
</evidence>
<feature type="region of interest" description="Disordered" evidence="23">
    <location>
        <begin position="104"/>
        <end position="137"/>
    </location>
</feature>
<dbReference type="PANTHER" id="PTHR14741">
    <property type="entry name" value="S-ADENOSYLMETHIONINE-DEPENDENT METHYLTRANSFERASE RELATED"/>
    <property type="match status" value="1"/>
</dbReference>
<evidence type="ECO:0000256" key="17">
    <source>
        <dbReference type="ARBA" id="ARBA00049075"/>
    </source>
</evidence>
<dbReference type="AlphaFoldDB" id="A0AAX7U180"/>
<evidence type="ECO:0000256" key="10">
    <source>
        <dbReference type="ARBA" id="ARBA00023015"/>
    </source>
</evidence>
<feature type="region of interest" description="Disordered" evidence="23">
    <location>
        <begin position="55"/>
        <end position="75"/>
    </location>
</feature>
<sequence length="609" mass="68597">MMLEMRRVALVAEIIFTKKESLQEEETIHCRCSRAFVQDRELYRSDNRLLPDLENTVQDVDDGEEEEEETEVEELDEETQMMASMGLPLAFVCSSEQRRAGWRSNRSSSKYCEETSEEEESEEDPQADEKVDEEAFDPRVGVSGGIQDAGWEAYWAQQGEALMWSSWLEKHELPSSEDPGRTPWDNPDTKALWDKHATETYYSYWEQYSYWAGQGWTFEQSACNGNAGGEEETGITDRGLQSQSEKQSDGPTEAESKHEEDDAEVLHVLFGQSFTVEAGGQCVAGSVMVQSEGVSCSSDDASDDGNNRKRPADSVQNETPDGNDDNDDDDKPPGKGCAKVKRSHELDVDECPRLTPEEAWSQLGLKHNPDVKHTKTPKKKKKKKQVPAEMAAEPQLAKYWAQRYRLFSRFDEGIRLDREGWFSVTPERIAEHIALRVEHSFSASQLVIDAFCGVGGNAIQFALTGKRVLAVDIDPVRLDMARHNAAVYSVADRIDFIQGDFLQLAPHLHADVVFLSPPWGGPDYLTAEVFDIRTMMEPDGYPLMRKWRDIFRLAKLISDNIVYFLPRNVDMDQVASLAGPGGKVEVEQNFLNNKLKTVTAYFGSLISPG</sequence>
<name>A0AAX7U180_ASTCA</name>
<comment type="similarity">
    <text evidence="13">Belongs to the methyltransferase superfamily. Trimethylguanosine synthase family.</text>
</comment>
<evidence type="ECO:0000256" key="16">
    <source>
        <dbReference type="ARBA" id="ARBA00048763"/>
    </source>
</evidence>
<feature type="compositionally biased region" description="Acidic residues" evidence="23">
    <location>
        <begin position="114"/>
        <end position="135"/>
    </location>
</feature>
<evidence type="ECO:0000256" key="11">
    <source>
        <dbReference type="ARBA" id="ARBA00023163"/>
    </source>
</evidence>
<dbReference type="GeneTree" id="ENSGT00390000018056"/>
<evidence type="ECO:0000256" key="22">
    <source>
        <dbReference type="ARBA" id="ARBA00081504"/>
    </source>
</evidence>
<proteinExistence type="inferred from homology"/>
<keyword evidence="8" id="KW-0808">Transferase</keyword>
<evidence type="ECO:0000256" key="15">
    <source>
        <dbReference type="ARBA" id="ARBA00048740"/>
    </source>
</evidence>
<evidence type="ECO:0000256" key="20">
    <source>
        <dbReference type="ARBA" id="ARBA00064494"/>
    </source>
</evidence>
<comment type="catalytic activity">
    <reaction evidence="17">
        <text>a 5'-end (N(7)-methyl 5'-triphosphoguanosine)-ribonucleoside in snRNA + S-adenosyl-L-methionine = a 5'-end (N(2),N(7)-dimethyl 5'-triphosphoguanosine)-ribonucleoside in snRNA + S-adenosyl-L-homocysteine + H(+)</text>
        <dbReference type="Rhea" id="RHEA:78471"/>
        <dbReference type="Rhea" id="RHEA-COMP:19085"/>
        <dbReference type="Rhea" id="RHEA-COMP:19087"/>
        <dbReference type="ChEBI" id="CHEBI:15378"/>
        <dbReference type="ChEBI" id="CHEBI:57856"/>
        <dbReference type="ChEBI" id="CHEBI:59789"/>
        <dbReference type="ChEBI" id="CHEBI:156461"/>
        <dbReference type="ChEBI" id="CHEBI:172880"/>
    </reaction>
    <physiologicalReaction direction="left-to-right" evidence="17">
        <dbReference type="Rhea" id="RHEA:78472"/>
    </physiologicalReaction>
</comment>
<feature type="region of interest" description="Disordered" evidence="23">
    <location>
        <begin position="359"/>
        <end position="390"/>
    </location>
</feature>
<evidence type="ECO:0000256" key="12">
    <source>
        <dbReference type="ARBA" id="ARBA00023242"/>
    </source>
</evidence>
<evidence type="ECO:0000256" key="3">
    <source>
        <dbReference type="ARBA" id="ARBA00004604"/>
    </source>
</evidence>
<protein>
    <recommendedName>
        <fullName evidence="4">Trimethylguanosine synthase</fullName>
    </recommendedName>
    <alternativeName>
        <fullName evidence="18">Cap-specific guanine-N(2) methyltransferase</fullName>
    </alternativeName>
    <alternativeName>
        <fullName evidence="21">Nuclear receptor coactivator 6-interacting protein</fullName>
    </alternativeName>
    <alternativeName>
        <fullName evidence="22">PRIP-interacting protein with methyltransferase motif</fullName>
    </alternativeName>
</protein>
<dbReference type="PANTHER" id="PTHR14741:SF32">
    <property type="entry name" value="TRIMETHYLGUANOSINE SYNTHASE"/>
    <property type="match status" value="1"/>
</dbReference>
<dbReference type="Pfam" id="PF09445">
    <property type="entry name" value="Methyltransf_15"/>
    <property type="match status" value="1"/>
</dbReference>
<evidence type="ECO:0000256" key="21">
    <source>
        <dbReference type="ARBA" id="ARBA00079339"/>
    </source>
</evidence>
<keyword evidence="11" id="KW-0804">Transcription</keyword>
<comment type="catalytic activity">
    <reaction evidence="16">
        <text>a 5'-end (N(2),N(7)-dimethyl 5'-triphosphoguanosine)-ribonucleoside in snRNA + S-adenosyl-L-methionine = a 5'-end (N(2),N(2),N(7)-trimethyl 5'-triphosphoguanosine)-ribonucleoside in snRNA + S-adenosyl-L-homocysteine + H(+)</text>
        <dbReference type="Rhea" id="RHEA:78479"/>
        <dbReference type="Rhea" id="RHEA-COMP:19087"/>
        <dbReference type="Rhea" id="RHEA-COMP:19089"/>
        <dbReference type="ChEBI" id="CHEBI:15378"/>
        <dbReference type="ChEBI" id="CHEBI:57856"/>
        <dbReference type="ChEBI" id="CHEBI:59789"/>
        <dbReference type="ChEBI" id="CHEBI:167623"/>
        <dbReference type="ChEBI" id="CHEBI:172880"/>
    </reaction>
    <physiologicalReaction direction="left-to-right" evidence="16">
        <dbReference type="Rhea" id="RHEA:78480"/>
    </physiologicalReaction>
</comment>
<comment type="catalytic activity">
    <reaction evidence="15">
        <text>a 5'-end (N(7)-methyl 5'-triphosphoguanosine)-ribonucleoside in snoRNA + S-adenosyl-L-methionine = a 5'-end (N(2),N(7)-dimethyl 5'-triphosphoguanosine)-ribonucleoside in snoRNA + S-adenosyl-L-homocysteine + H(+)</text>
        <dbReference type="Rhea" id="RHEA:78475"/>
        <dbReference type="Rhea" id="RHEA-COMP:19086"/>
        <dbReference type="Rhea" id="RHEA-COMP:19088"/>
        <dbReference type="ChEBI" id="CHEBI:15378"/>
        <dbReference type="ChEBI" id="CHEBI:57856"/>
        <dbReference type="ChEBI" id="CHEBI:59789"/>
        <dbReference type="ChEBI" id="CHEBI:156461"/>
        <dbReference type="ChEBI" id="CHEBI:172880"/>
    </reaction>
    <physiologicalReaction direction="left-to-right" evidence="15">
        <dbReference type="Rhea" id="RHEA:78476"/>
    </physiologicalReaction>
</comment>
<evidence type="ECO:0000256" key="7">
    <source>
        <dbReference type="ARBA" id="ARBA00022603"/>
    </source>
</evidence>
<dbReference type="FunFam" id="3.40.50.150:FF:000066">
    <property type="entry name" value="Trimethylguanosine synthase 1"/>
    <property type="match status" value="1"/>
</dbReference>
<dbReference type="SUPFAM" id="SSF53335">
    <property type="entry name" value="S-adenosyl-L-methionine-dependent methyltransferases"/>
    <property type="match status" value="1"/>
</dbReference>
<keyword evidence="5" id="KW-0963">Cytoplasm</keyword>
<evidence type="ECO:0000256" key="18">
    <source>
        <dbReference type="ARBA" id="ARBA00049790"/>
    </source>
</evidence>
<comment type="subcellular location">
    <subcellularLocation>
        <location evidence="2">Cytoplasm</location>
    </subcellularLocation>
    <subcellularLocation>
        <location evidence="1">Nucleus</location>
        <location evidence="1">Cajal body</location>
    </subcellularLocation>
    <subcellularLocation>
        <location evidence="3">Nucleus</location>
        <location evidence="3">Nucleolus</location>
    </subcellularLocation>
</comment>
<reference evidence="24 25" key="1">
    <citation type="submission" date="2018-05" db="EMBL/GenBank/DDBJ databases">
        <authorList>
            <person name="Datahose"/>
        </authorList>
    </citation>
    <scope>NUCLEOTIDE SEQUENCE</scope>
</reference>
<dbReference type="Proteomes" id="UP000265100">
    <property type="component" value="Chromosome 18"/>
</dbReference>
<comment type="function">
    <text evidence="19">Catalyzes the 2 serial methylation steps for the conversion of the 7-monomethylguanosine (m(7)G) caps of snRNAs and snoRNAs to a 2,2,7-trimethylguanosine (m(2,2,7)G) cap structure. The enzyme is specific for guanine, and N7 methylation must precede N2 methylation. Hypermethylation of the m7G cap of U snRNAs leads to their concentration in nuclear foci, their colocalization with coilin and the formation of canonical Cajal bodies (CBs). Plays a role in transcriptional regulation.</text>
</comment>
<dbReference type="GO" id="GO:0071164">
    <property type="term" value="F:RNA cap trimethylguanosine synthase activity"/>
    <property type="evidence" value="ECO:0007669"/>
    <property type="project" value="TreeGrafter"/>
</dbReference>
<comment type="subunit">
    <text evidence="20">May form homooligomers. Interacts with CREBBP/CBP, EED/WAIT1, EP300/P300, NCOA6/PRIP, PPARBP/PBP and SMN.</text>
</comment>
<feature type="compositionally biased region" description="Acidic residues" evidence="23">
    <location>
        <begin position="59"/>
        <end position="75"/>
    </location>
</feature>
<dbReference type="CDD" id="cd02440">
    <property type="entry name" value="AdoMet_MTases"/>
    <property type="match status" value="1"/>
</dbReference>
<evidence type="ECO:0000256" key="2">
    <source>
        <dbReference type="ARBA" id="ARBA00004496"/>
    </source>
</evidence>
<dbReference type="GO" id="GO:0005737">
    <property type="term" value="C:cytoplasm"/>
    <property type="evidence" value="ECO:0007669"/>
    <property type="project" value="UniProtKB-SubCell"/>
</dbReference>
<dbReference type="GO" id="GO:0005730">
    <property type="term" value="C:nucleolus"/>
    <property type="evidence" value="ECO:0007669"/>
    <property type="project" value="UniProtKB-SubCell"/>
</dbReference>
<keyword evidence="9" id="KW-0949">S-adenosyl-L-methionine</keyword>
<dbReference type="InterPro" id="IPR029063">
    <property type="entry name" value="SAM-dependent_MTases_sf"/>
</dbReference>
<dbReference type="InterPro" id="IPR019012">
    <property type="entry name" value="RNA_cap_Gua-N2-MeTrfase"/>
</dbReference>
<evidence type="ECO:0000256" key="19">
    <source>
        <dbReference type="ARBA" id="ARBA00057179"/>
    </source>
</evidence>
<evidence type="ECO:0000256" key="1">
    <source>
        <dbReference type="ARBA" id="ARBA00004408"/>
    </source>
</evidence>
<evidence type="ECO:0000256" key="8">
    <source>
        <dbReference type="ARBA" id="ARBA00022679"/>
    </source>
</evidence>
<evidence type="ECO:0000256" key="9">
    <source>
        <dbReference type="ARBA" id="ARBA00022691"/>
    </source>
</evidence>
<evidence type="ECO:0000256" key="6">
    <source>
        <dbReference type="ARBA" id="ARBA00022553"/>
    </source>
</evidence>
<reference evidence="24" key="3">
    <citation type="submission" date="2025-08" db="UniProtKB">
        <authorList>
            <consortium name="Ensembl"/>
        </authorList>
    </citation>
    <scope>IDENTIFICATION</scope>
</reference>
<dbReference type="Gene3D" id="3.40.50.150">
    <property type="entry name" value="Vaccinia Virus protein VP39"/>
    <property type="match status" value="1"/>
</dbReference>
<keyword evidence="12" id="KW-0539">Nucleus</keyword>
<keyword evidence="6" id="KW-0597">Phosphoprotein</keyword>
<feature type="compositionally biased region" description="Basic residues" evidence="23">
    <location>
        <begin position="374"/>
        <end position="385"/>
    </location>
</feature>
<feature type="region of interest" description="Disordered" evidence="23">
    <location>
        <begin position="223"/>
        <end position="261"/>
    </location>
</feature>